<feature type="chain" id="PRO_5046990266" evidence="2">
    <location>
        <begin position="25"/>
        <end position="117"/>
    </location>
</feature>
<proteinExistence type="predicted"/>
<dbReference type="EMBL" id="JBHSYQ010000015">
    <property type="protein sequence ID" value="MFC6999399.1"/>
    <property type="molecule type" value="Genomic_DNA"/>
</dbReference>
<keyword evidence="1" id="KW-0175">Coiled coil</keyword>
<feature type="signal peptide" evidence="2">
    <location>
        <begin position="1"/>
        <end position="24"/>
    </location>
</feature>
<evidence type="ECO:0000256" key="2">
    <source>
        <dbReference type="SAM" id="SignalP"/>
    </source>
</evidence>
<dbReference type="Proteomes" id="UP001596405">
    <property type="component" value="Unassembled WGS sequence"/>
</dbReference>
<evidence type="ECO:0000256" key="1">
    <source>
        <dbReference type="SAM" id="Coils"/>
    </source>
</evidence>
<evidence type="ECO:0000313" key="4">
    <source>
        <dbReference type="Proteomes" id="UP001596405"/>
    </source>
</evidence>
<feature type="coiled-coil region" evidence="1">
    <location>
        <begin position="42"/>
        <end position="104"/>
    </location>
</feature>
<accession>A0ABW2DSZ0</accession>
<protein>
    <submittedName>
        <fullName evidence="3">Uncharacterized protein</fullName>
    </submittedName>
</protein>
<name>A0ABW2DSZ0_9BACT</name>
<organism evidence="3 4">
    <name type="scientific">Rufibacter roseus</name>
    <dbReference type="NCBI Taxonomy" id="1567108"/>
    <lineage>
        <taxon>Bacteria</taxon>
        <taxon>Pseudomonadati</taxon>
        <taxon>Bacteroidota</taxon>
        <taxon>Cytophagia</taxon>
        <taxon>Cytophagales</taxon>
        <taxon>Hymenobacteraceae</taxon>
        <taxon>Rufibacter</taxon>
    </lineage>
</organism>
<sequence>MKLLSTKFFMMVGCLLLLSSPLFAQNSATTQDTVLLTEEVDVEKAKRNYNQKAKQRAQARADARAAKAAAKEAKYQEMEAFEAAKIAERMAKLEEKAIRREERKAARRAQRAEATAK</sequence>
<dbReference type="RefSeq" id="WP_066616055.1">
    <property type="nucleotide sequence ID" value="NZ_JBHSYQ010000015.1"/>
</dbReference>
<keyword evidence="4" id="KW-1185">Reference proteome</keyword>
<evidence type="ECO:0000313" key="3">
    <source>
        <dbReference type="EMBL" id="MFC6999399.1"/>
    </source>
</evidence>
<gene>
    <name evidence="3" type="ORF">ACFQHR_17315</name>
</gene>
<reference evidence="4" key="1">
    <citation type="journal article" date="2019" name="Int. J. Syst. Evol. Microbiol.">
        <title>The Global Catalogue of Microorganisms (GCM) 10K type strain sequencing project: providing services to taxonomists for standard genome sequencing and annotation.</title>
        <authorList>
            <consortium name="The Broad Institute Genomics Platform"/>
            <consortium name="The Broad Institute Genome Sequencing Center for Infectious Disease"/>
            <person name="Wu L."/>
            <person name="Ma J."/>
        </authorList>
    </citation>
    <scope>NUCLEOTIDE SEQUENCE [LARGE SCALE GENOMIC DNA]</scope>
    <source>
        <strain evidence="4">CGMCC 4.7393</strain>
    </source>
</reference>
<keyword evidence="2" id="KW-0732">Signal</keyword>
<comment type="caution">
    <text evidence="3">The sequence shown here is derived from an EMBL/GenBank/DDBJ whole genome shotgun (WGS) entry which is preliminary data.</text>
</comment>